<keyword evidence="5" id="KW-1185">Reference proteome</keyword>
<gene>
    <name evidence="4" type="ORF">GCM10022380_16280</name>
</gene>
<dbReference type="CDD" id="cd16936">
    <property type="entry name" value="HATPase_RsbW-like"/>
    <property type="match status" value="1"/>
</dbReference>
<dbReference type="Pfam" id="PF13581">
    <property type="entry name" value="HATPase_c_2"/>
    <property type="match status" value="1"/>
</dbReference>
<dbReference type="InterPro" id="IPR036890">
    <property type="entry name" value="HATPase_C_sf"/>
</dbReference>
<keyword evidence="1" id="KW-0418">Kinase</keyword>
<feature type="compositionally biased region" description="Basic and acidic residues" evidence="2">
    <location>
        <begin position="82"/>
        <end position="98"/>
    </location>
</feature>
<reference evidence="5" key="1">
    <citation type="journal article" date="2019" name="Int. J. Syst. Evol. Microbiol.">
        <title>The Global Catalogue of Microorganisms (GCM) 10K type strain sequencing project: providing services to taxonomists for standard genome sequencing and annotation.</title>
        <authorList>
            <consortium name="The Broad Institute Genomics Platform"/>
            <consortium name="The Broad Institute Genome Sequencing Center for Infectious Disease"/>
            <person name="Wu L."/>
            <person name="Ma J."/>
        </authorList>
    </citation>
    <scope>NUCLEOTIDE SEQUENCE [LARGE SCALE GENOMIC DNA]</scope>
    <source>
        <strain evidence="5">JCM 17017</strain>
    </source>
</reference>
<dbReference type="PANTHER" id="PTHR35526">
    <property type="entry name" value="ANTI-SIGMA-F FACTOR RSBW-RELATED"/>
    <property type="match status" value="1"/>
</dbReference>
<evidence type="ECO:0000256" key="2">
    <source>
        <dbReference type="SAM" id="MobiDB-lite"/>
    </source>
</evidence>
<keyword evidence="4" id="KW-0067">ATP-binding</keyword>
<evidence type="ECO:0000313" key="4">
    <source>
        <dbReference type="EMBL" id="GAA3799682.1"/>
    </source>
</evidence>
<comment type="caution">
    <text evidence="4">The sequence shown here is derived from an EMBL/GenBank/DDBJ whole genome shotgun (WGS) entry which is preliminary data.</text>
</comment>
<dbReference type="EMBL" id="BAABCM010000001">
    <property type="protein sequence ID" value="GAA3799682.1"/>
    <property type="molecule type" value="Genomic_DNA"/>
</dbReference>
<evidence type="ECO:0000313" key="5">
    <source>
        <dbReference type="Proteomes" id="UP001501624"/>
    </source>
</evidence>
<dbReference type="InterPro" id="IPR050267">
    <property type="entry name" value="Anti-sigma-factor_SerPK"/>
</dbReference>
<proteinExistence type="predicted"/>
<protein>
    <submittedName>
        <fullName evidence="4">ATP-binding protein</fullName>
    </submittedName>
</protein>
<feature type="region of interest" description="Disordered" evidence="2">
    <location>
        <begin position="82"/>
        <end position="106"/>
    </location>
</feature>
<accession>A0ABP7HMN8</accession>
<feature type="domain" description="Histidine kinase/HSP90-like ATPase" evidence="3">
    <location>
        <begin position="26"/>
        <end position="131"/>
    </location>
</feature>
<dbReference type="SUPFAM" id="SSF55874">
    <property type="entry name" value="ATPase domain of HSP90 chaperone/DNA topoisomerase II/histidine kinase"/>
    <property type="match status" value="1"/>
</dbReference>
<organism evidence="4 5">
    <name type="scientific">Amycolatopsis tucumanensis</name>
    <dbReference type="NCBI Taxonomy" id="401106"/>
    <lineage>
        <taxon>Bacteria</taxon>
        <taxon>Bacillati</taxon>
        <taxon>Actinomycetota</taxon>
        <taxon>Actinomycetes</taxon>
        <taxon>Pseudonocardiales</taxon>
        <taxon>Pseudonocardiaceae</taxon>
        <taxon>Amycolatopsis</taxon>
    </lineage>
</organism>
<dbReference type="Proteomes" id="UP001501624">
    <property type="component" value="Unassembled WGS sequence"/>
</dbReference>
<evidence type="ECO:0000256" key="1">
    <source>
        <dbReference type="ARBA" id="ARBA00022527"/>
    </source>
</evidence>
<dbReference type="PANTHER" id="PTHR35526:SF3">
    <property type="entry name" value="ANTI-SIGMA-F FACTOR RSBW"/>
    <property type="match status" value="1"/>
</dbReference>
<dbReference type="RefSeq" id="WP_020419203.1">
    <property type="nucleotide sequence ID" value="NZ_BAABCM010000001.1"/>
</dbReference>
<keyword evidence="1" id="KW-0723">Serine/threonine-protein kinase</keyword>
<evidence type="ECO:0000259" key="3">
    <source>
        <dbReference type="Pfam" id="PF13581"/>
    </source>
</evidence>
<keyword evidence="4" id="KW-0547">Nucleotide-binding</keyword>
<keyword evidence="1" id="KW-0808">Transferase</keyword>
<dbReference type="Gene3D" id="3.30.565.10">
    <property type="entry name" value="Histidine kinase-like ATPase, C-terminal domain"/>
    <property type="match status" value="1"/>
</dbReference>
<dbReference type="InterPro" id="IPR003594">
    <property type="entry name" value="HATPase_dom"/>
</dbReference>
<name>A0ABP7HMN8_9PSEU</name>
<sequence>MVTTQPMSEISEPLTLDLEPGTVPPLVAVRRWAARALSDLGEDHLVAVQLVATEILTNAHEHAGGAGQLRLWRERDPCRIRVEVDDPSPRRPELRRPDPASPRGRGLAMVAKLTGDWGSRRRGDGGKTVWAAIDCTSYPWGRCP</sequence>
<dbReference type="GO" id="GO:0005524">
    <property type="term" value="F:ATP binding"/>
    <property type="evidence" value="ECO:0007669"/>
    <property type="project" value="UniProtKB-KW"/>
</dbReference>